<dbReference type="Proteomes" id="UP000283805">
    <property type="component" value="Unassembled WGS sequence"/>
</dbReference>
<dbReference type="OrthoDB" id="206383at2157"/>
<evidence type="ECO:0000313" key="4">
    <source>
        <dbReference type="Proteomes" id="UP000283805"/>
    </source>
</evidence>
<feature type="transmembrane region" description="Helical" evidence="2">
    <location>
        <begin position="132"/>
        <end position="151"/>
    </location>
</feature>
<dbReference type="RefSeq" id="WP_120244752.1">
    <property type="nucleotide sequence ID" value="NZ_RAPO01000002.1"/>
</dbReference>
<sequence length="187" mass="19385">MSLDRYTTPAGVDRDTVQSVSKLLLATLSLIGLLYLASLLPGIDRLVPGTPITFAAIASVVATVTVVGLLLFLAPALADLVRSTFDGPAGVVDDVASIVHLFVVLVAVLVAHRGLALAIVPLLEGGAWVYDVVFLALALPPLGILAARLYVSLDPIAELLADTVTRAESAPNGNTDEDAVATERGEH</sequence>
<protein>
    <submittedName>
        <fullName evidence="3">Uncharacterized protein</fullName>
    </submittedName>
</protein>
<keyword evidence="4" id="KW-1185">Reference proteome</keyword>
<feature type="transmembrane region" description="Helical" evidence="2">
    <location>
        <begin position="52"/>
        <end position="78"/>
    </location>
</feature>
<evidence type="ECO:0000256" key="1">
    <source>
        <dbReference type="SAM" id="MobiDB-lite"/>
    </source>
</evidence>
<organism evidence="3 4">
    <name type="scientific">Halopiger aswanensis</name>
    <dbReference type="NCBI Taxonomy" id="148449"/>
    <lineage>
        <taxon>Archaea</taxon>
        <taxon>Methanobacteriati</taxon>
        <taxon>Methanobacteriota</taxon>
        <taxon>Stenosarchaea group</taxon>
        <taxon>Halobacteria</taxon>
        <taxon>Halobacteriales</taxon>
        <taxon>Natrialbaceae</taxon>
        <taxon>Halopiger</taxon>
    </lineage>
</organism>
<name>A0A3R7EFE8_9EURY</name>
<proteinExistence type="predicted"/>
<reference evidence="3 4" key="1">
    <citation type="submission" date="2018-09" db="EMBL/GenBank/DDBJ databases">
        <title>Genomic Encyclopedia of Archaeal and Bacterial Type Strains, Phase II (KMG-II): from individual species to whole genera.</title>
        <authorList>
            <person name="Goeker M."/>
        </authorList>
    </citation>
    <scope>NUCLEOTIDE SEQUENCE [LARGE SCALE GENOMIC DNA]</scope>
    <source>
        <strain evidence="3 4">DSM 13151</strain>
    </source>
</reference>
<dbReference type="AlphaFoldDB" id="A0A3R7EFE8"/>
<gene>
    <name evidence="3" type="ORF">ATJ93_2340</name>
</gene>
<keyword evidence="2" id="KW-0472">Membrane</keyword>
<keyword evidence="2" id="KW-0812">Transmembrane</keyword>
<keyword evidence="2" id="KW-1133">Transmembrane helix</keyword>
<feature type="region of interest" description="Disordered" evidence="1">
    <location>
        <begin position="168"/>
        <end position="187"/>
    </location>
</feature>
<evidence type="ECO:0000313" key="3">
    <source>
        <dbReference type="EMBL" id="RKD95484.1"/>
    </source>
</evidence>
<accession>A0A3R7EFE8</accession>
<feature type="transmembrane region" description="Helical" evidence="2">
    <location>
        <begin position="98"/>
        <end position="120"/>
    </location>
</feature>
<evidence type="ECO:0000256" key="2">
    <source>
        <dbReference type="SAM" id="Phobius"/>
    </source>
</evidence>
<comment type="caution">
    <text evidence="3">The sequence shown here is derived from an EMBL/GenBank/DDBJ whole genome shotgun (WGS) entry which is preliminary data.</text>
</comment>
<feature type="transmembrane region" description="Helical" evidence="2">
    <location>
        <begin position="20"/>
        <end position="40"/>
    </location>
</feature>
<dbReference type="EMBL" id="RAPO01000002">
    <property type="protein sequence ID" value="RKD95484.1"/>
    <property type="molecule type" value="Genomic_DNA"/>
</dbReference>